<accession>A0AAX2J576</accession>
<proteinExistence type="predicted"/>
<dbReference type="RefSeq" id="WP_003786504.1">
    <property type="nucleotide sequence ID" value="NZ_CP091518.1"/>
</dbReference>
<name>A0AAX2J576_KINKI</name>
<dbReference type="AlphaFoldDB" id="A0AAX2J576"/>
<evidence type="ECO:0000313" key="2">
    <source>
        <dbReference type="Proteomes" id="UP000248598"/>
    </source>
</evidence>
<sequence>MLTLILPALLRSEHDNIPPLNLPAFNQLRRFATFVPKPRTTTELFYTFMCDQTALANNQVYASPVVQHTGMNSIQMLDMTAAGVTLTEQQVQDYCAKLNQLYANEAQFDALRSDLWRVTLPNPPTWHAPSIWESVGMLNDQVQAASGDMAQWLQLSTETQMWLHSENAPVNALWIWNAPSIAAFESCPVLFSDSAWTAQSSLHTEPLPHDWSAWQHACEELSQPLAQSHWFDDSLLTSAQTGDVWQYHDILHAYEQRFFAPLWQALREGSLHQARIVCEQGEWHWHGKPKTWAFWRKNKPFDGKSV</sequence>
<protein>
    <submittedName>
        <fullName evidence="1">Uncharacterized protein conserved in bacteria</fullName>
    </submittedName>
</protein>
<organism evidence="1 2">
    <name type="scientific">Kingella kingae</name>
    <dbReference type="NCBI Taxonomy" id="504"/>
    <lineage>
        <taxon>Bacteria</taxon>
        <taxon>Pseudomonadati</taxon>
        <taxon>Pseudomonadota</taxon>
        <taxon>Betaproteobacteria</taxon>
        <taxon>Neisseriales</taxon>
        <taxon>Neisseriaceae</taxon>
        <taxon>Kingella</taxon>
    </lineage>
</organism>
<dbReference type="EMBL" id="LS483426">
    <property type="protein sequence ID" value="SQH25479.1"/>
    <property type="molecule type" value="Genomic_DNA"/>
</dbReference>
<reference evidence="1 2" key="1">
    <citation type="submission" date="2018-06" db="EMBL/GenBank/DDBJ databases">
        <authorList>
            <consortium name="Pathogen Informatics"/>
            <person name="Doyle S."/>
        </authorList>
    </citation>
    <scope>NUCLEOTIDE SEQUENCE [LARGE SCALE GENOMIC DNA]</scope>
    <source>
        <strain evidence="1 2">NCTC10529</strain>
    </source>
</reference>
<dbReference type="GeneID" id="93262953"/>
<evidence type="ECO:0000313" key="1">
    <source>
        <dbReference type="EMBL" id="SQH25479.1"/>
    </source>
</evidence>
<dbReference type="Proteomes" id="UP000248598">
    <property type="component" value="Chromosome 1"/>
</dbReference>
<gene>
    <name evidence="1" type="ORF">NCTC10529_01679</name>
</gene>